<feature type="transmembrane region" description="Helical" evidence="8">
    <location>
        <begin position="346"/>
        <end position="371"/>
    </location>
</feature>
<evidence type="ECO:0000256" key="6">
    <source>
        <dbReference type="ARBA" id="ARBA00022989"/>
    </source>
</evidence>
<evidence type="ECO:0000256" key="5">
    <source>
        <dbReference type="ARBA" id="ARBA00022692"/>
    </source>
</evidence>
<evidence type="ECO:0000256" key="2">
    <source>
        <dbReference type="ARBA" id="ARBA00022448"/>
    </source>
</evidence>
<feature type="transmembrane region" description="Helical" evidence="8">
    <location>
        <begin position="182"/>
        <end position="201"/>
    </location>
</feature>
<comment type="subcellular location">
    <subcellularLocation>
        <location evidence="8">Cell inner membrane</location>
        <topology evidence="8">Multi-pass membrane protein</topology>
    </subcellularLocation>
    <subcellularLocation>
        <location evidence="1">Cell membrane</location>
        <topology evidence="1">Multi-pass membrane protein</topology>
    </subcellularLocation>
</comment>
<proteinExistence type="inferred from homology"/>
<evidence type="ECO:0000256" key="4">
    <source>
        <dbReference type="ARBA" id="ARBA00022519"/>
    </source>
</evidence>
<feature type="transmembrane region" description="Helical" evidence="8">
    <location>
        <begin position="377"/>
        <end position="396"/>
    </location>
</feature>
<dbReference type="RefSeq" id="WP_284311132.1">
    <property type="nucleotide sequence ID" value="NZ_BSPC01000011.1"/>
</dbReference>
<keyword evidence="10" id="KW-1185">Reference proteome</keyword>
<organism evidence="9 10">
    <name type="scientific">Labrys miyagiensis</name>
    <dbReference type="NCBI Taxonomy" id="346912"/>
    <lineage>
        <taxon>Bacteria</taxon>
        <taxon>Pseudomonadati</taxon>
        <taxon>Pseudomonadota</taxon>
        <taxon>Alphaproteobacteria</taxon>
        <taxon>Hyphomicrobiales</taxon>
        <taxon>Xanthobacteraceae</taxon>
        <taxon>Labrys</taxon>
    </lineage>
</organism>
<dbReference type="InterPro" id="IPR011701">
    <property type="entry name" value="MFS"/>
</dbReference>
<feature type="transmembrane region" description="Helical" evidence="8">
    <location>
        <begin position="155"/>
        <end position="176"/>
    </location>
</feature>
<feature type="transmembrane region" description="Helical" evidence="8">
    <location>
        <begin position="312"/>
        <end position="334"/>
    </location>
</feature>
<dbReference type="NCBIfam" id="NF003477">
    <property type="entry name" value="PRK05122.1"/>
    <property type="match status" value="1"/>
</dbReference>
<feature type="transmembrane region" description="Helical" evidence="8">
    <location>
        <begin position="221"/>
        <end position="251"/>
    </location>
</feature>
<dbReference type="Pfam" id="PF07690">
    <property type="entry name" value="MFS_1"/>
    <property type="match status" value="1"/>
</dbReference>
<feature type="transmembrane region" description="Helical" evidence="8">
    <location>
        <begin position="89"/>
        <end position="108"/>
    </location>
</feature>
<gene>
    <name evidence="9" type="ORF">GCM10007874_13310</name>
</gene>
<reference evidence="10" key="1">
    <citation type="journal article" date="2019" name="Int. J. Syst. Evol. Microbiol.">
        <title>The Global Catalogue of Microorganisms (GCM) 10K type strain sequencing project: providing services to taxonomists for standard genome sequencing and annotation.</title>
        <authorList>
            <consortium name="The Broad Institute Genomics Platform"/>
            <consortium name="The Broad Institute Genome Sequencing Center for Infectious Disease"/>
            <person name="Wu L."/>
            <person name="Ma J."/>
        </authorList>
    </citation>
    <scope>NUCLEOTIDE SEQUENCE [LARGE SCALE GENOMIC DNA]</scope>
    <source>
        <strain evidence="10">NBRC 101365</strain>
    </source>
</reference>
<dbReference type="InterPro" id="IPR023008">
    <property type="entry name" value="MFS_YhhS-like"/>
</dbReference>
<keyword evidence="6 8" id="KW-1133">Transmembrane helix</keyword>
<feature type="transmembrane region" description="Helical" evidence="8">
    <location>
        <begin position="257"/>
        <end position="275"/>
    </location>
</feature>
<protein>
    <recommendedName>
        <fullName evidence="8">Uncharacterized MFS-type transporter GCM10007874_13310</fullName>
    </recommendedName>
</protein>
<keyword evidence="4 8" id="KW-0997">Cell inner membrane</keyword>
<evidence type="ECO:0000256" key="1">
    <source>
        <dbReference type="ARBA" id="ARBA00004651"/>
    </source>
</evidence>
<dbReference type="PANTHER" id="PTHR23517">
    <property type="entry name" value="RESISTANCE PROTEIN MDTM, PUTATIVE-RELATED-RELATED"/>
    <property type="match status" value="1"/>
</dbReference>
<keyword evidence="5 8" id="KW-0812">Transmembrane</keyword>
<sequence>MSSDPSAAALSKQEERGDNAQIIATVFITFVGFLSIGLPLAVLPTYVHITLGYSTVMAGFAISIQYIATVLTRARVGQIADTRGPKPTVIWGLQAAFGSGALLLASALCEGVPALALGLLLASRLSLGICESLIGTGAIAWAIGRVGPEKTARIIAWNGISTYGALAVGAPAGVAITGLLGFAGIGIAVMVLAILGLALALPKPATPMTARDNQLSFRSVLLRVLPHGTALALATAGFGTITTFVTLFYAARQWDGAAYALSAFGLAFIACRLILADTINRRGGFPVAIVSLVIQVAGLLVVWASMGPMMGIGGAAVTGFGFSLVFPAIGVEAVSRVPSANRGSALGLYSMFLDVSLGITGPAAGWISGLFSEATPFLFGAIATLLGLAITGWLALERRR</sequence>
<comment type="similarity">
    <text evidence="8">Belongs to the major facilitator superfamily. YhhS family.</text>
</comment>
<evidence type="ECO:0000313" key="9">
    <source>
        <dbReference type="EMBL" id="GLS18314.1"/>
    </source>
</evidence>
<feature type="transmembrane region" description="Helical" evidence="8">
    <location>
        <begin position="114"/>
        <end position="143"/>
    </location>
</feature>
<comment type="caution">
    <text evidence="9">The sequence shown here is derived from an EMBL/GenBank/DDBJ whole genome shotgun (WGS) entry which is preliminary data.</text>
</comment>
<dbReference type="CDD" id="cd17489">
    <property type="entry name" value="MFS_YfcJ_like"/>
    <property type="match status" value="1"/>
</dbReference>
<evidence type="ECO:0000313" key="10">
    <source>
        <dbReference type="Proteomes" id="UP001156882"/>
    </source>
</evidence>
<keyword evidence="3 8" id="KW-1003">Cell membrane</keyword>
<feature type="transmembrane region" description="Helical" evidence="8">
    <location>
        <begin position="287"/>
        <end position="306"/>
    </location>
</feature>
<dbReference type="Gene3D" id="1.20.1250.20">
    <property type="entry name" value="MFS general substrate transporter like domains"/>
    <property type="match status" value="1"/>
</dbReference>
<dbReference type="PANTHER" id="PTHR23517:SF13">
    <property type="entry name" value="MAJOR FACILITATOR SUPERFAMILY MFS_1"/>
    <property type="match status" value="1"/>
</dbReference>
<keyword evidence="7 8" id="KW-0472">Membrane</keyword>
<accession>A0ABQ6CHW9</accession>
<feature type="transmembrane region" description="Helical" evidence="8">
    <location>
        <begin position="46"/>
        <end position="68"/>
    </location>
</feature>
<name>A0ABQ6CHW9_9HYPH</name>
<evidence type="ECO:0000256" key="7">
    <source>
        <dbReference type="ARBA" id="ARBA00023136"/>
    </source>
</evidence>
<dbReference type="HAMAP" id="MF_01118">
    <property type="entry name" value="MFS_YhhS"/>
    <property type="match status" value="1"/>
</dbReference>
<evidence type="ECO:0000256" key="8">
    <source>
        <dbReference type="HAMAP-Rule" id="MF_01118"/>
    </source>
</evidence>
<keyword evidence="2 8" id="KW-0813">Transport</keyword>
<dbReference type="SUPFAM" id="SSF103473">
    <property type="entry name" value="MFS general substrate transporter"/>
    <property type="match status" value="1"/>
</dbReference>
<feature type="transmembrane region" description="Helical" evidence="8">
    <location>
        <begin position="20"/>
        <end position="40"/>
    </location>
</feature>
<dbReference type="Proteomes" id="UP001156882">
    <property type="component" value="Unassembled WGS sequence"/>
</dbReference>
<dbReference type="EMBL" id="BSPC01000011">
    <property type="protein sequence ID" value="GLS18314.1"/>
    <property type="molecule type" value="Genomic_DNA"/>
</dbReference>
<dbReference type="InterPro" id="IPR036259">
    <property type="entry name" value="MFS_trans_sf"/>
</dbReference>
<evidence type="ECO:0000256" key="3">
    <source>
        <dbReference type="ARBA" id="ARBA00022475"/>
    </source>
</evidence>
<dbReference type="InterPro" id="IPR050171">
    <property type="entry name" value="MFS_Transporters"/>
</dbReference>